<dbReference type="Proteomes" id="UP000018951">
    <property type="component" value="Unassembled WGS sequence"/>
</dbReference>
<dbReference type="Pfam" id="PF00861">
    <property type="entry name" value="Ribosomal_L18p"/>
    <property type="match status" value="1"/>
</dbReference>
<dbReference type="GO" id="GO:1990904">
    <property type="term" value="C:ribonucleoprotein complex"/>
    <property type="evidence" value="ECO:0007669"/>
    <property type="project" value="UniProtKB-KW"/>
</dbReference>
<sequence length="119" mass="14150">MLNKLQKKIRRANRVRFKLSKSKRMRITVYRSNKNFSVQIIDQNGVSRFGLSTSDKRFREIRGGMKYITVDQVERFADFFKEVCPKEYKGEHVVFDRGGYIYSGKVRSFAENVRGFFNF</sequence>
<dbReference type="InterPro" id="IPR005484">
    <property type="entry name" value="Ribosomal_uL18_bac/plant/anim"/>
</dbReference>
<proteinExistence type="inferred from homology"/>
<dbReference type="GO" id="GO:0003735">
    <property type="term" value="F:structural constituent of ribosome"/>
    <property type="evidence" value="ECO:0007669"/>
    <property type="project" value="InterPro"/>
</dbReference>
<evidence type="ECO:0000256" key="2">
    <source>
        <dbReference type="ARBA" id="ARBA00022980"/>
    </source>
</evidence>
<evidence type="ECO:0000256" key="3">
    <source>
        <dbReference type="ARBA" id="ARBA00023274"/>
    </source>
</evidence>
<evidence type="ECO:0000256" key="1">
    <source>
        <dbReference type="ARBA" id="ARBA00007116"/>
    </source>
</evidence>
<dbReference type="GO" id="GO:0006412">
    <property type="term" value="P:translation"/>
    <property type="evidence" value="ECO:0007669"/>
    <property type="project" value="InterPro"/>
</dbReference>
<dbReference type="EMBL" id="AXCJ01000005">
    <property type="protein sequence ID" value="ETO91309.1"/>
    <property type="molecule type" value="Genomic_DNA"/>
</dbReference>
<keyword evidence="5" id="KW-1185">Reference proteome</keyword>
<organism evidence="4 5">
    <name type="scientific">Candidatus Xenolissoclinum pacificiensis L6</name>
    <dbReference type="NCBI Taxonomy" id="1401685"/>
    <lineage>
        <taxon>Bacteria</taxon>
        <taxon>Pseudomonadati</taxon>
        <taxon>Pseudomonadota</taxon>
        <taxon>Alphaproteobacteria</taxon>
        <taxon>Rickettsiales</taxon>
        <taxon>Anaplasmataceae</taxon>
        <taxon>Candidatus Xenolissoclinum</taxon>
    </lineage>
</organism>
<keyword evidence="3" id="KW-0687">Ribonucleoprotein</keyword>
<gene>
    <name evidence="4" type="primary">rplR</name>
    <name evidence="4" type="ORF">P857_218</name>
</gene>
<comment type="caution">
    <text evidence="4">The sequence shown here is derived from an EMBL/GenBank/DDBJ whole genome shotgun (WGS) entry which is preliminary data.</text>
</comment>
<accession>W2UZC1</accession>
<dbReference type="AlphaFoldDB" id="W2UZC1"/>
<dbReference type="Gene3D" id="3.30.420.100">
    <property type="match status" value="1"/>
</dbReference>
<name>W2UZC1_9RICK</name>
<comment type="similarity">
    <text evidence="1">Belongs to the universal ribosomal protein uL18 family.</text>
</comment>
<dbReference type="GO" id="GO:0005840">
    <property type="term" value="C:ribosome"/>
    <property type="evidence" value="ECO:0007669"/>
    <property type="project" value="UniProtKB-KW"/>
</dbReference>
<dbReference type="STRING" id="1401685.P857_218"/>
<protein>
    <submittedName>
        <fullName evidence="4">50S ribosomal protein L18</fullName>
    </submittedName>
</protein>
<dbReference type="SUPFAM" id="SSF53137">
    <property type="entry name" value="Translational machinery components"/>
    <property type="match status" value="1"/>
</dbReference>
<evidence type="ECO:0000313" key="5">
    <source>
        <dbReference type="Proteomes" id="UP000018951"/>
    </source>
</evidence>
<reference evidence="4 5" key="1">
    <citation type="journal article" date="2013" name="PLoS ONE">
        <title>Bacterial endosymbiosis in a chordate host: long-term co-evolution and conservation of secondary metabolism.</title>
        <authorList>
            <person name="Kwan J.C."/>
            <person name="Schmidt E.W."/>
        </authorList>
    </citation>
    <scope>NUCLEOTIDE SEQUENCE [LARGE SCALE GENOMIC DNA]</scope>
    <source>
        <strain evidence="5">L6</strain>
    </source>
</reference>
<keyword evidence="2 4" id="KW-0689">Ribosomal protein</keyword>
<evidence type="ECO:0000313" key="4">
    <source>
        <dbReference type="EMBL" id="ETO91309.1"/>
    </source>
</evidence>